<keyword evidence="8" id="KW-0456">Lyase</keyword>
<dbReference type="PRINTS" id="PR00149">
    <property type="entry name" value="FUMRATELYASE"/>
</dbReference>
<dbReference type="Gene3D" id="1.20.200.10">
    <property type="entry name" value="Fumarase/aspartase (Central domain)"/>
    <property type="match status" value="1"/>
</dbReference>
<dbReference type="InterPro" id="IPR022761">
    <property type="entry name" value="Fumarate_lyase_N"/>
</dbReference>
<comment type="caution">
    <text evidence="8">The sequence shown here is derived from an EMBL/GenBank/DDBJ whole genome shotgun (WGS) entry which is preliminary data.</text>
</comment>
<dbReference type="InterPro" id="IPR024083">
    <property type="entry name" value="Fumarase/histidase_N"/>
</dbReference>
<comment type="catalytic activity">
    <reaction evidence="1">
        <text>2-(N(omega)-L-arginino)succinate = fumarate + L-arginine</text>
        <dbReference type="Rhea" id="RHEA:24020"/>
        <dbReference type="ChEBI" id="CHEBI:29806"/>
        <dbReference type="ChEBI" id="CHEBI:32682"/>
        <dbReference type="ChEBI" id="CHEBI:57472"/>
        <dbReference type="EC" id="4.3.2.1"/>
    </reaction>
</comment>
<dbReference type="PANTHER" id="PTHR43814">
    <property type="entry name" value="ARGININOSUCCINATE LYASE"/>
    <property type="match status" value="1"/>
</dbReference>
<keyword evidence="5" id="KW-0028">Amino-acid biosynthesis</keyword>
<dbReference type="SUPFAM" id="SSF48557">
    <property type="entry name" value="L-aspartase-like"/>
    <property type="match status" value="1"/>
</dbReference>
<sequence length="429" mass="48834">MKLWNQNSKDKNSAIDHFLSSEDIVLDQELFLYDIEASIAHTHELEKIDIFTKTEAKKVISSLKKLGKLFQTNKFKLTAKYEDCHSAIEDFLTKELGSIGKKIHTGRSRNDQVMVAMRLYARKKLDEIQLINLKVAKAFLKKSENHSSDPMPGYTHLQRAMPSSWGLWFAAFAESFLDNADLLSNTKSWLNVNPLGTAAGYGVNLPIKRDISTKELNFKRKQLNSLYVQNSRGKFELELIGALKQPMLDIRKFSWDVSLFLSQEFNLLSLPPIYSTGSSIMPNKSNPDVIEIMRANYSMLAGHYSELENLISLPSGYHRDLQLTKRSLIHSVHCVLKTMNLLPDLVSSININTHRSNELIDQDMLMTDQAYAMVQSGMPFRDAYSKVKSNRNKKLSSKNISRKKSSSGSAYNLNLQVLKSRFVKLSKNK</sequence>
<comment type="pathway">
    <text evidence="2">Amino-acid biosynthesis; L-arginine biosynthesis; L-arginine from L-ornithine and carbamoyl phosphate: step 3/3.</text>
</comment>
<dbReference type="InterPro" id="IPR020557">
    <property type="entry name" value="Fumarate_lyase_CS"/>
</dbReference>
<organism evidence="8 9">
    <name type="scientific">SAR86 cluster bacterium</name>
    <dbReference type="NCBI Taxonomy" id="2030880"/>
    <lineage>
        <taxon>Bacteria</taxon>
        <taxon>Pseudomonadati</taxon>
        <taxon>Pseudomonadota</taxon>
        <taxon>Gammaproteobacteria</taxon>
        <taxon>SAR86 cluster</taxon>
    </lineage>
</organism>
<evidence type="ECO:0000256" key="6">
    <source>
        <dbReference type="NCBIfam" id="TIGR00838"/>
    </source>
</evidence>
<dbReference type="PANTHER" id="PTHR43814:SF1">
    <property type="entry name" value="ARGININOSUCCINATE LYASE"/>
    <property type="match status" value="1"/>
</dbReference>
<evidence type="ECO:0000256" key="3">
    <source>
        <dbReference type="ARBA" id="ARBA00005552"/>
    </source>
</evidence>
<accession>A0A838XX39</accession>
<dbReference type="GO" id="GO:0042450">
    <property type="term" value="P:L-arginine biosynthetic process via ornithine"/>
    <property type="evidence" value="ECO:0007669"/>
    <property type="project" value="UniProtKB-UniRule"/>
</dbReference>
<dbReference type="NCBIfam" id="TIGR00838">
    <property type="entry name" value="argH"/>
    <property type="match status" value="1"/>
</dbReference>
<name>A0A838XX39_9GAMM</name>
<dbReference type="AlphaFoldDB" id="A0A838XX39"/>
<dbReference type="GO" id="GO:0004056">
    <property type="term" value="F:argininosuccinate lyase activity"/>
    <property type="evidence" value="ECO:0007669"/>
    <property type="project" value="UniProtKB-UniRule"/>
</dbReference>
<reference evidence="8 9" key="1">
    <citation type="submission" date="2020-06" db="EMBL/GenBank/DDBJ databases">
        <title>Dysbiosis in marine aquaculture revealed through microbiome analysis: reverse ecology for environmental sustainability.</title>
        <authorList>
            <person name="Haro-Moreno J.M."/>
            <person name="Coutinho F.H."/>
            <person name="Zaragoza-Solas A."/>
            <person name="Picazo A."/>
            <person name="Almagro-Moreno S."/>
            <person name="Lopez-Perez M."/>
        </authorList>
    </citation>
    <scope>NUCLEOTIDE SEQUENCE [LARGE SCALE GENOMIC DNA]</scope>
    <source>
        <strain evidence="8">MCMED-G41</strain>
    </source>
</reference>
<dbReference type="UniPathway" id="UPA00068">
    <property type="reaction ID" value="UER00114"/>
</dbReference>
<dbReference type="Pfam" id="PF00206">
    <property type="entry name" value="Lyase_1"/>
    <property type="match status" value="1"/>
</dbReference>
<protein>
    <recommendedName>
        <fullName evidence="4 6">Argininosuccinate lyase</fullName>
        <ecNumber evidence="4 6">4.3.2.1</ecNumber>
    </recommendedName>
</protein>
<dbReference type="InterPro" id="IPR008948">
    <property type="entry name" value="L-Aspartase-like"/>
</dbReference>
<feature type="domain" description="Fumarate lyase N-terminal" evidence="7">
    <location>
        <begin position="25"/>
        <end position="295"/>
    </location>
</feature>
<evidence type="ECO:0000313" key="8">
    <source>
        <dbReference type="EMBL" id="MBA4692446.1"/>
    </source>
</evidence>
<evidence type="ECO:0000259" key="7">
    <source>
        <dbReference type="Pfam" id="PF00206"/>
    </source>
</evidence>
<dbReference type="PROSITE" id="PS00163">
    <property type="entry name" value="FUMARATE_LYASES"/>
    <property type="match status" value="1"/>
</dbReference>
<evidence type="ECO:0000256" key="1">
    <source>
        <dbReference type="ARBA" id="ARBA00000985"/>
    </source>
</evidence>
<dbReference type="Gene3D" id="1.10.40.30">
    <property type="entry name" value="Fumarase/aspartase (C-terminal domain)"/>
    <property type="match status" value="1"/>
</dbReference>
<dbReference type="Proteomes" id="UP000551848">
    <property type="component" value="Unassembled WGS sequence"/>
</dbReference>
<dbReference type="EMBL" id="JACETL010000012">
    <property type="protein sequence ID" value="MBA4692446.1"/>
    <property type="molecule type" value="Genomic_DNA"/>
</dbReference>
<dbReference type="Gene3D" id="1.10.275.10">
    <property type="entry name" value="Fumarase/aspartase (N-terminal domain)"/>
    <property type="match status" value="1"/>
</dbReference>
<proteinExistence type="inferred from homology"/>
<gene>
    <name evidence="8" type="primary">argH</name>
    <name evidence="8" type="ORF">H2072_01720</name>
</gene>
<dbReference type="InterPro" id="IPR009049">
    <property type="entry name" value="Argininosuccinate_lyase"/>
</dbReference>
<keyword evidence="5" id="KW-0055">Arginine biosynthesis</keyword>
<comment type="similarity">
    <text evidence="3">In the N-terminal section; belongs to the lyase 1 family. Argininosuccinate lyase subfamily.</text>
</comment>
<dbReference type="InterPro" id="IPR000362">
    <property type="entry name" value="Fumarate_lyase_fam"/>
</dbReference>
<evidence type="ECO:0000256" key="5">
    <source>
        <dbReference type="ARBA" id="ARBA00022571"/>
    </source>
</evidence>
<evidence type="ECO:0000256" key="4">
    <source>
        <dbReference type="ARBA" id="ARBA00012338"/>
    </source>
</evidence>
<dbReference type="GO" id="GO:0005829">
    <property type="term" value="C:cytosol"/>
    <property type="evidence" value="ECO:0007669"/>
    <property type="project" value="TreeGrafter"/>
</dbReference>
<evidence type="ECO:0000256" key="2">
    <source>
        <dbReference type="ARBA" id="ARBA00004941"/>
    </source>
</evidence>
<dbReference type="PRINTS" id="PR00145">
    <property type="entry name" value="ARGSUCLYASE"/>
</dbReference>
<dbReference type="EC" id="4.3.2.1" evidence="4 6"/>
<evidence type="ECO:0000313" key="9">
    <source>
        <dbReference type="Proteomes" id="UP000551848"/>
    </source>
</evidence>